<keyword evidence="2" id="KW-1185">Reference proteome</keyword>
<dbReference type="EMBL" id="VIEB01000059">
    <property type="protein sequence ID" value="TQE09339.1"/>
    <property type="molecule type" value="Genomic_DNA"/>
</dbReference>
<comment type="caution">
    <text evidence="1">The sequence shown here is derived from an EMBL/GenBank/DDBJ whole genome shotgun (WGS) entry which is preliminary data.</text>
</comment>
<gene>
    <name evidence="1" type="ORF">C1H46_005075</name>
</gene>
<dbReference type="AlphaFoldDB" id="A0A540NE75"/>
<organism evidence="1 2">
    <name type="scientific">Malus baccata</name>
    <name type="common">Siberian crab apple</name>
    <name type="synonym">Pyrus baccata</name>
    <dbReference type="NCBI Taxonomy" id="106549"/>
    <lineage>
        <taxon>Eukaryota</taxon>
        <taxon>Viridiplantae</taxon>
        <taxon>Streptophyta</taxon>
        <taxon>Embryophyta</taxon>
        <taxon>Tracheophyta</taxon>
        <taxon>Spermatophyta</taxon>
        <taxon>Magnoliopsida</taxon>
        <taxon>eudicotyledons</taxon>
        <taxon>Gunneridae</taxon>
        <taxon>Pentapetalae</taxon>
        <taxon>rosids</taxon>
        <taxon>fabids</taxon>
        <taxon>Rosales</taxon>
        <taxon>Rosaceae</taxon>
        <taxon>Amygdaloideae</taxon>
        <taxon>Maleae</taxon>
        <taxon>Malus</taxon>
    </lineage>
</organism>
<evidence type="ECO:0000313" key="1">
    <source>
        <dbReference type="EMBL" id="TQE09339.1"/>
    </source>
</evidence>
<protein>
    <submittedName>
        <fullName evidence="1">Uncharacterized protein</fullName>
    </submittedName>
</protein>
<sequence length="131" mass="14979">MAAMAEYQMIRDYHIRWNCKPRRYQKKGELIILKDPVVTYCVVCNAYVTLHCKNDKDDSGSHCPYECSVCLKFGHMDTHYSYHYHVRKGAEVGHGGVLVCIYNKEGVHPGKDDWVGSAAVKRGRVRSVNNT</sequence>
<evidence type="ECO:0000313" key="2">
    <source>
        <dbReference type="Proteomes" id="UP000315295"/>
    </source>
</evidence>
<name>A0A540NE75_MALBA</name>
<reference evidence="1 2" key="1">
    <citation type="journal article" date="2019" name="G3 (Bethesda)">
        <title>Sequencing of a Wild Apple (Malus baccata) Genome Unravels the Differences Between Cultivated and Wild Apple Species Regarding Disease Resistance and Cold Tolerance.</title>
        <authorList>
            <person name="Chen X."/>
        </authorList>
    </citation>
    <scope>NUCLEOTIDE SEQUENCE [LARGE SCALE GENOMIC DNA]</scope>
    <source>
        <strain evidence="2">cv. Shandingzi</strain>
        <tissue evidence="1">Leaves</tissue>
    </source>
</reference>
<dbReference type="Proteomes" id="UP000315295">
    <property type="component" value="Unassembled WGS sequence"/>
</dbReference>
<accession>A0A540NE75</accession>
<proteinExistence type="predicted"/>